<dbReference type="Pfam" id="PF13374">
    <property type="entry name" value="TPR_10"/>
    <property type="match status" value="3"/>
</dbReference>
<dbReference type="EMBL" id="BLAE01000006">
    <property type="protein sequence ID" value="GES07525.1"/>
    <property type="molecule type" value="Genomic_DNA"/>
</dbReference>
<dbReference type="SUPFAM" id="SSF52540">
    <property type="entry name" value="P-loop containing nucleoside triphosphate hydrolases"/>
    <property type="match status" value="1"/>
</dbReference>
<dbReference type="Pfam" id="PF13424">
    <property type="entry name" value="TPR_12"/>
    <property type="match status" value="2"/>
</dbReference>
<protein>
    <submittedName>
        <fullName evidence="3">Uncharacterized protein</fullName>
    </submittedName>
</protein>
<evidence type="ECO:0000313" key="4">
    <source>
        <dbReference type="Proteomes" id="UP000331127"/>
    </source>
</evidence>
<dbReference type="AlphaFoldDB" id="A0A5M3WEJ9"/>
<proteinExistence type="predicted"/>
<dbReference type="InterPro" id="IPR053137">
    <property type="entry name" value="NLR-like"/>
</dbReference>
<dbReference type="RefSeq" id="WP_155353227.1">
    <property type="nucleotide sequence ID" value="NZ_BAAAHL010000012.1"/>
</dbReference>
<dbReference type="InterPro" id="IPR011990">
    <property type="entry name" value="TPR-like_helical_dom_sf"/>
</dbReference>
<comment type="caution">
    <text evidence="3">The sequence shown here is derived from an EMBL/GenBank/DDBJ whole genome shotgun (WGS) entry which is preliminary data.</text>
</comment>
<dbReference type="Pfam" id="PF00931">
    <property type="entry name" value="NB-ARC"/>
    <property type="match status" value="1"/>
</dbReference>
<accession>A0A5M3WEJ9</accession>
<gene>
    <name evidence="3" type="ORF">Amac_011200</name>
</gene>
<organism evidence="3 4">
    <name type="scientific">Acrocarpospora macrocephala</name>
    <dbReference type="NCBI Taxonomy" id="150177"/>
    <lineage>
        <taxon>Bacteria</taxon>
        <taxon>Bacillati</taxon>
        <taxon>Actinomycetota</taxon>
        <taxon>Actinomycetes</taxon>
        <taxon>Streptosporangiales</taxon>
        <taxon>Streptosporangiaceae</taxon>
        <taxon>Acrocarpospora</taxon>
    </lineage>
</organism>
<dbReference type="PANTHER" id="PTHR46082:SF6">
    <property type="entry name" value="AAA+ ATPASE DOMAIN-CONTAINING PROTEIN-RELATED"/>
    <property type="match status" value="1"/>
</dbReference>
<dbReference type="PANTHER" id="PTHR46082">
    <property type="entry name" value="ATP/GTP-BINDING PROTEIN-RELATED"/>
    <property type="match status" value="1"/>
</dbReference>
<dbReference type="GO" id="GO:0043531">
    <property type="term" value="F:ADP binding"/>
    <property type="evidence" value="ECO:0007669"/>
    <property type="project" value="InterPro"/>
</dbReference>
<dbReference type="NCBIfam" id="NF040586">
    <property type="entry name" value="FxSxx_TPR"/>
    <property type="match status" value="1"/>
</dbReference>
<dbReference type="Gene3D" id="1.25.40.10">
    <property type="entry name" value="Tetratricopeptide repeat domain"/>
    <property type="match status" value="3"/>
</dbReference>
<dbReference type="InterPro" id="IPR056681">
    <property type="entry name" value="DUF7779"/>
</dbReference>
<dbReference type="InterPro" id="IPR027417">
    <property type="entry name" value="P-loop_NTPase"/>
</dbReference>
<dbReference type="InterPro" id="IPR002182">
    <property type="entry name" value="NB-ARC"/>
</dbReference>
<name>A0A5M3WEJ9_9ACTN</name>
<dbReference type="Gene3D" id="3.40.50.300">
    <property type="entry name" value="P-loop containing nucleotide triphosphate hydrolases"/>
    <property type="match status" value="1"/>
</dbReference>
<feature type="domain" description="DUF7779" evidence="2">
    <location>
        <begin position="267"/>
        <end position="355"/>
    </location>
</feature>
<dbReference type="Pfam" id="PF25000">
    <property type="entry name" value="DUF7779"/>
    <property type="match status" value="1"/>
</dbReference>
<sequence length="845" mass="94281">MSNLSLAAHAMPDRRPEIWANVPERNANFTGRDDLLTELRDGIGAVTAVLPQAQAIHGLGGVGKTQLATEYAWRYRSHYDFVAWISADQTRLLPAALAALAPSLKLLPSSTTGISATARAVKDALERGEPYRRWLLVFDNAEEPEEIREFIPRGAGHVLITSRNPRWDDYEKTIRVDVFRRSESVEFLGKRLPRAAQESVTDLLATKLGDLPLALEQAGAYQAQTGATAEEYIELLEEQTSRLLDFNRAPGYPMSMTAVWKLSVSGLERKVPQALEVLRCCAFFGPEPIPTSVFKRGRSEGAPRLQAVLSDPILRDKIFGELGRFALTRLDATAGTLQVHRLVQSLLEKELTPDERAAYRADVHLLLARAAPNDPDDSARWPEFSALFTHVGPSGLILSQDPDVHAFAIKAIRYLYRAGNYEGALAFIEQLLERWNPVLGTMHPMVLSARRHRGNVLRALGRYAEAYHSNQLTFEEMRQVLPVESEEWLWMSNSVGADLRSRGDFRSARKLDEDSEPAFIRYFAEDSLDHLRLRNSIALDHALTSDYESARELHMATYLRQEEIVQRTQAGKSSMLISWNGLARVVRLLGDYTEACDLGEAAYAYAIREFTADHPNTLLAAKDLSIARRRKGDLPEALQLAGKTHEQFQQLFGENHPDTMAAVISLSNTLRTAGRLNEAFDLASDVLARYPVVFGENHPYTLGCQINLALLYRLRGEPERARELNQTIFTKLGERLGANHDYTLTCAHNLASDLAELGEHTEAVALGRSSYQRLVDLFGAPHYMTLCCAANLVLDLQAIGVQSEAVQLRDQVLDRYGEAVRMGHPDATAVVNGVRIEFDFDPPPI</sequence>
<evidence type="ECO:0000259" key="1">
    <source>
        <dbReference type="Pfam" id="PF00931"/>
    </source>
</evidence>
<dbReference type="Proteomes" id="UP000331127">
    <property type="component" value="Unassembled WGS sequence"/>
</dbReference>
<feature type="domain" description="NB-ARC" evidence="1">
    <location>
        <begin position="54"/>
        <end position="189"/>
    </location>
</feature>
<reference evidence="3 4" key="1">
    <citation type="submission" date="2019-10" db="EMBL/GenBank/DDBJ databases">
        <title>Whole genome shotgun sequence of Acrocarpospora macrocephala NBRC 16266.</title>
        <authorList>
            <person name="Ichikawa N."/>
            <person name="Kimura A."/>
            <person name="Kitahashi Y."/>
            <person name="Komaki H."/>
            <person name="Oguchi A."/>
        </authorList>
    </citation>
    <scope>NUCLEOTIDE SEQUENCE [LARGE SCALE GENOMIC DNA]</scope>
    <source>
        <strain evidence="3 4">NBRC 16266</strain>
    </source>
</reference>
<dbReference type="SUPFAM" id="SSF48452">
    <property type="entry name" value="TPR-like"/>
    <property type="match status" value="4"/>
</dbReference>
<dbReference type="OrthoDB" id="580767at2"/>
<keyword evidence="4" id="KW-1185">Reference proteome</keyword>
<evidence type="ECO:0000313" key="3">
    <source>
        <dbReference type="EMBL" id="GES07525.1"/>
    </source>
</evidence>
<evidence type="ECO:0000259" key="2">
    <source>
        <dbReference type="Pfam" id="PF25000"/>
    </source>
</evidence>